<dbReference type="GeneID" id="110076242"/>
<dbReference type="InParanoid" id="A0A6J0TCK5"/>
<dbReference type="SUPFAM" id="SSF49313">
    <property type="entry name" value="Cadherin-like"/>
    <property type="match status" value="5"/>
</dbReference>
<dbReference type="GO" id="GO:0005509">
    <property type="term" value="F:calcium ion binding"/>
    <property type="evidence" value="ECO:0007669"/>
    <property type="project" value="UniProtKB-UniRule"/>
</dbReference>
<evidence type="ECO:0000313" key="15">
    <source>
        <dbReference type="RefSeq" id="XP_020643899.2"/>
    </source>
</evidence>
<dbReference type="PANTHER" id="PTHR24027:SF300">
    <property type="entry name" value="CADHERIN-15"/>
    <property type="match status" value="1"/>
</dbReference>
<keyword evidence="14" id="KW-1185">Reference proteome</keyword>
<keyword evidence="12" id="KW-0732">Signal</keyword>
<dbReference type="InterPro" id="IPR015919">
    <property type="entry name" value="Cadherin-like_sf"/>
</dbReference>
<dbReference type="RefSeq" id="XP_020643899.2">
    <property type="nucleotide sequence ID" value="XM_020788240.2"/>
</dbReference>
<keyword evidence="6 11" id="KW-1133">Transmembrane helix</keyword>
<dbReference type="Proteomes" id="UP001652642">
    <property type="component" value="Chromosome 10"/>
</dbReference>
<feature type="chain" id="PRO_5047160446" evidence="12">
    <location>
        <begin position="24"/>
        <end position="785"/>
    </location>
</feature>
<organism evidence="14 15">
    <name type="scientific">Pogona vitticeps</name>
    <name type="common">central bearded dragon</name>
    <dbReference type="NCBI Taxonomy" id="103695"/>
    <lineage>
        <taxon>Eukaryota</taxon>
        <taxon>Metazoa</taxon>
        <taxon>Chordata</taxon>
        <taxon>Craniata</taxon>
        <taxon>Vertebrata</taxon>
        <taxon>Euteleostomi</taxon>
        <taxon>Lepidosauria</taxon>
        <taxon>Squamata</taxon>
        <taxon>Bifurcata</taxon>
        <taxon>Unidentata</taxon>
        <taxon>Episquamata</taxon>
        <taxon>Toxicofera</taxon>
        <taxon>Iguania</taxon>
        <taxon>Acrodonta</taxon>
        <taxon>Agamidae</taxon>
        <taxon>Amphibolurinae</taxon>
        <taxon>Pogona</taxon>
    </lineage>
</organism>
<dbReference type="AlphaFoldDB" id="A0A6J0TCK5"/>
<reference evidence="15" key="1">
    <citation type="submission" date="2025-08" db="UniProtKB">
        <authorList>
            <consortium name="RefSeq"/>
        </authorList>
    </citation>
    <scope>IDENTIFICATION</scope>
</reference>
<dbReference type="GO" id="GO:0008013">
    <property type="term" value="F:beta-catenin binding"/>
    <property type="evidence" value="ECO:0007669"/>
    <property type="project" value="TreeGrafter"/>
</dbReference>
<dbReference type="Gene3D" id="2.60.40.60">
    <property type="entry name" value="Cadherins"/>
    <property type="match status" value="5"/>
</dbReference>
<dbReference type="Pfam" id="PF00028">
    <property type="entry name" value="Cadherin"/>
    <property type="match status" value="4"/>
</dbReference>
<keyword evidence="2 9" id="KW-0812">Transmembrane</keyword>
<evidence type="ECO:0000313" key="14">
    <source>
        <dbReference type="Proteomes" id="UP001652642"/>
    </source>
</evidence>
<dbReference type="PANTHER" id="PTHR24027">
    <property type="entry name" value="CADHERIN-23"/>
    <property type="match status" value="1"/>
</dbReference>
<evidence type="ECO:0000256" key="11">
    <source>
        <dbReference type="SAM" id="Phobius"/>
    </source>
</evidence>
<feature type="domain" description="Cadherin" evidence="13">
    <location>
        <begin position="49"/>
        <end position="155"/>
    </location>
</feature>
<dbReference type="GO" id="GO:0016342">
    <property type="term" value="C:catenin complex"/>
    <property type="evidence" value="ECO:0007669"/>
    <property type="project" value="TreeGrafter"/>
</dbReference>
<dbReference type="InterPro" id="IPR039808">
    <property type="entry name" value="Cadherin"/>
</dbReference>
<keyword evidence="4 8" id="KW-0106">Calcium</keyword>
<evidence type="ECO:0000256" key="4">
    <source>
        <dbReference type="ARBA" id="ARBA00022837"/>
    </source>
</evidence>
<dbReference type="SMART" id="SM00112">
    <property type="entry name" value="CA"/>
    <property type="match status" value="5"/>
</dbReference>
<evidence type="ECO:0000256" key="6">
    <source>
        <dbReference type="ARBA" id="ARBA00022989"/>
    </source>
</evidence>
<dbReference type="PROSITE" id="PS00232">
    <property type="entry name" value="CADHERIN_1"/>
    <property type="match status" value="1"/>
</dbReference>
<evidence type="ECO:0000256" key="3">
    <source>
        <dbReference type="ARBA" id="ARBA00022737"/>
    </source>
</evidence>
<evidence type="ECO:0000256" key="5">
    <source>
        <dbReference type="ARBA" id="ARBA00022889"/>
    </source>
</evidence>
<dbReference type="GO" id="GO:0000902">
    <property type="term" value="P:cell morphogenesis"/>
    <property type="evidence" value="ECO:0007669"/>
    <property type="project" value="TreeGrafter"/>
</dbReference>
<dbReference type="GO" id="GO:0005912">
    <property type="term" value="C:adherens junction"/>
    <property type="evidence" value="ECO:0007669"/>
    <property type="project" value="TreeGrafter"/>
</dbReference>
<dbReference type="KEGG" id="pvt:110076242"/>
<feature type="domain" description="Cadherin" evidence="13">
    <location>
        <begin position="387"/>
        <end position="485"/>
    </location>
</feature>
<dbReference type="GO" id="GO:0044331">
    <property type="term" value="P:cell-cell adhesion mediated by cadherin"/>
    <property type="evidence" value="ECO:0007669"/>
    <property type="project" value="TreeGrafter"/>
</dbReference>
<evidence type="ECO:0000256" key="10">
    <source>
        <dbReference type="RuleBase" id="RU004357"/>
    </source>
</evidence>
<dbReference type="PROSITE" id="PS50268">
    <property type="entry name" value="CADHERIN_2"/>
    <property type="match status" value="4"/>
</dbReference>
<dbReference type="GO" id="GO:0045296">
    <property type="term" value="F:cadherin binding"/>
    <property type="evidence" value="ECO:0007669"/>
    <property type="project" value="TreeGrafter"/>
</dbReference>
<keyword evidence="7 11" id="KW-0472">Membrane</keyword>
<gene>
    <name evidence="15" type="primary">CDH15</name>
</gene>
<sequence>MGTLISLTCSFLAMLGTQVLCAAEETGPNEPPVLHLRQPKDGLGRVKRAWVIPPISVSENHKRLPHLLVQIKSDKQQPGGVIYSIKGPGVDEDPRGIFSIEKLSGKVYLNTMLDREKNGRFRLKAYALDLGGEPLEDSTDLEIVVMDQNDNRPLFRQNVFVGHVVEGAPPGTFVMKAEATDADDPETDNAALKYSILDPGVGDLFSIDELSGEIHTAHVALDREMVGIYNLTLQVADMSGEGLATTATAVIYVDDINDNPPEFTQKKFSMEAPENKQDAVIGRLMVQDKDLPGSPNWLAKFTILEGDPKGAFAIQTDPLTNDGVVSLVKALDHEEQNLFELLVSVQNQRPLALSAPEAAGALATVWVHVQDANEPPFFRDHPCKGRVEEGALPGTAIILCSASDPDTHQAQDLRFSAASDLASWLQLVPESGLVQTLRKVPPRSTFPDGRYTTSIVATDNGNPPLTATTTLSIEVQEVNDHAPLLLPGSRELCSQGGGGLVLSATDEDLPPHAEPFHFRLGPSESIESSAGNWTLSQSNGTHALLRPPGDVAEGLHAVALLISDSGSPPRVREHLLNVSVCACDEWGSCWTHVAAVVGAVAGLSLGALMIILCSALLLLLLVLLVATLEHSRRQAFCKALLGGSQDDLRDNVLNYNEQGGGEEDQDAFDLNQLCNPGLFPPPSPRGKPLRRRDAPYGYALPPHPRRVPACPSDIEDFILEGLEAADSDPSVPPYDTALIYDYEGEGSAGGSLSSILSSLADEDQDYDYLNDWGPRFRRLAELYGQ</sequence>
<name>A0A6J0TCK5_9SAUR</name>
<evidence type="ECO:0000256" key="1">
    <source>
        <dbReference type="ARBA" id="ARBA00004251"/>
    </source>
</evidence>
<evidence type="ECO:0000256" key="2">
    <source>
        <dbReference type="ARBA" id="ARBA00022692"/>
    </source>
</evidence>
<proteinExistence type="predicted"/>
<dbReference type="GO" id="GO:0007156">
    <property type="term" value="P:homophilic cell adhesion via plasma membrane adhesion molecules"/>
    <property type="evidence" value="ECO:0007669"/>
    <property type="project" value="InterPro"/>
</dbReference>
<dbReference type="GO" id="GO:0005737">
    <property type="term" value="C:cytoplasm"/>
    <property type="evidence" value="ECO:0007669"/>
    <property type="project" value="UniProtKB-SubCell"/>
</dbReference>
<keyword evidence="5 9" id="KW-0130">Cell adhesion</keyword>
<dbReference type="InterPro" id="IPR020894">
    <property type="entry name" value="Cadherin_CS"/>
</dbReference>
<accession>A0A6J0TCK5</accession>
<dbReference type="GO" id="GO:0034332">
    <property type="term" value="P:adherens junction organization"/>
    <property type="evidence" value="ECO:0007669"/>
    <property type="project" value="TreeGrafter"/>
</dbReference>
<keyword evidence="3" id="KW-0677">Repeat</keyword>
<dbReference type="InterPro" id="IPR002126">
    <property type="entry name" value="Cadherin-like_dom"/>
</dbReference>
<dbReference type="CTD" id="1013"/>
<dbReference type="InterPro" id="IPR027397">
    <property type="entry name" value="Catenin-bd_sf"/>
</dbReference>
<evidence type="ECO:0000256" key="8">
    <source>
        <dbReference type="PROSITE-ProRule" id="PRU00043"/>
    </source>
</evidence>
<comment type="subcellular location">
    <subcellularLocation>
        <location evidence="1 9">Cell membrane</location>
        <topology evidence="1 9">Single-pass type I membrane protein</topology>
    </subcellularLocation>
</comment>
<evidence type="ECO:0000256" key="7">
    <source>
        <dbReference type="ARBA" id="ARBA00023136"/>
    </source>
</evidence>
<dbReference type="GO" id="GO:0007043">
    <property type="term" value="P:cell-cell junction assembly"/>
    <property type="evidence" value="ECO:0007669"/>
    <property type="project" value="TreeGrafter"/>
</dbReference>
<dbReference type="InterPro" id="IPR000233">
    <property type="entry name" value="Cadherin_Y-type_LIR"/>
</dbReference>
<dbReference type="Pfam" id="PF01049">
    <property type="entry name" value="CADH_Y-type_LIR"/>
    <property type="match status" value="1"/>
</dbReference>
<comment type="function">
    <text evidence="10">Cadherins are calcium-dependent cell adhesion proteins.</text>
</comment>
<evidence type="ECO:0000259" key="13">
    <source>
        <dbReference type="PROSITE" id="PS50268"/>
    </source>
</evidence>
<dbReference type="PRINTS" id="PR00205">
    <property type="entry name" value="CADHERIN"/>
</dbReference>
<dbReference type="OrthoDB" id="6079678at2759"/>
<dbReference type="GO" id="GO:0016477">
    <property type="term" value="P:cell migration"/>
    <property type="evidence" value="ECO:0007669"/>
    <property type="project" value="TreeGrafter"/>
</dbReference>
<feature type="signal peptide" evidence="12">
    <location>
        <begin position="1"/>
        <end position="23"/>
    </location>
</feature>
<feature type="transmembrane region" description="Helical" evidence="11">
    <location>
        <begin position="593"/>
        <end position="626"/>
    </location>
</feature>
<evidence type="ECO:0000256" key="9">
    <source>
        <dbReference type="RuleBase" id="RU003318"/>
    </source>
</evidence>
<feature type="domain" description="Cadherin" evidence="13">
    <location>
        <begin position="264"/>
        <end position="378"/>
    </location>
</feature>
<dbReference type="CDD" id="cd11304">
    <property type="entry name" value="Cadherin_repeat"/>
    <property type="match status" value="4"/>
</dbReference>
<dbReference type="GO" id="GO:0016339">
    <property type="term" value="P:calcium-dependent cell-cell adhesion via plasma membrane cell adhesion molecules"/>
    <property type="evidence" value="ECO:0007669"/>
    <property type="project" value="TreeGrafter"/>
</dbReference>
<protein>
    <submittedName>
        <fullName evidence="15">Cadherin-15</fullName>
    </submittedName>
</protein>
<evidence type="ECO:0000256" key="12">
    <source>
        <dbReference type="SAM" id="SignalP"/>
    </source>
</evidence>
<dbReference type="Gene3D" id="4.10.900.10">
    <property type="entry name" value="TCF3-CBD (Catenin binding domain)"/>
    <property type="match status" value="1"/>
</dbReference>
<feature type="domain" description="Cadherin" evidence="13">
    <location>
        <begin position="156"/>
        <end position="263"/>
    </location>
</feature>